<dbReference type="PANTHER" id="PTHR23504">
    <property type="entry name" value="MAJOR FACILITATOR SUPERFAMILY DOMAIN-CONTAINING PROTEIN 10"/>
    <property type="match status" value="1"/>
</dbReference>
<feature type="signal peptide" evidence="8">
    <location>
        <begin position="1"/>
        <end position="17"/>
    </location>
</feature>
<feature type="domain" description="Major facilitator superfamily (MFS) profile" evidence="9">
    <location>
        <begin position="1"/>
        <end position="450"/>
    </location>
</feature>
<feature type="transmembrane region" description="Helical" evidence="7">
    <location>
        <begin position="357"/>
        <end position="384"/>
    </location>
</feature>
<protein>
    <submittedName>
        <fullName evidence="10">Major facilitator superfamily multidrug-dha1 sub-family</fullName>
    </submittedName>
</protein>
<keyword evidence="8" id="KW-0732">Signal</keyword>
<organism evidence="10 11">
    <name type="scientific">Lentinula edodes</name>
    <name type="common">Shiitake mushroom</name>
    <name type="synonym">Lentinus edodes</name>
    <dbReference type="NCBI Taxonomy" id="5353"/>
    <lineage>
        <taxon>Eukaryota</taxon>
        <taxon>Fungi</taxon>
        <taxon>Dikarya</taxon>
        <taxon>Basidiomycota</taxon>
        <taxon>Agaricomycotina</taxon>
        <taxon>Agaricomycetes</taxon>
        <taxon>Agaricomycetidae</taxon>
        <taxon>Agaricales</taxon>
        <taxon>Marasmiineae</taxon>
        <taxon>Omphalotaceae</taxon>
        <taxon>Lentinula</taxon>
    </lineage>
</organism>
<evidence type="ECO:0000256" key="7">
    <source>
        <dbReference type="SAM" id="Phobius"/>
    </source>
</evidence>
<dbReference type="InterPro" id="IPR005829">
    <property type="entry name" value="Sugar_transporter_CS"/>
</dbReference>
<feature type="transmembrane region" description="Helical" evidence="7">
    <location>
        <begin position="291"/>
        <end position="314"/>
    </location>
</feature>
<proteinExistence type="predicted"/>
<dbReference type="Proteomes" id="UP000188533">
    <property type="component" value="Unassembled WGS sequence"/>
</dbReference>
<keyword evidence="4 7" id="KW-1133">Transmembrane helix</keyword>
<keyword evidence="2" id="KW-0813">Transport</keyword>
<feature type="transmembrane region" description="Helical" evidence="7">
    <location>
        <begin position="256"/>
        <end position="279"/>
    </location>
</feature>
<sequence length="512" mass="55561">MQIFLTLLIQLSEPITAMVIYPFITKAVRRTGITEGNEKKTGYYAGVLESTFFLAESFSVYPIGRLSDFYGRKPILLIGPLGLSIAMLSFGLSQSFWWMVLSRAAMGVFNGNIGVSKTLMAESTDDTNRADAFTLMPIIWTVGSTVGPTLGGVLADPAARWPHVFGKLRFFIQYPWFLSCFAAGFLAFVAFVLSCGGLKETLPSKVKQKCVVESSPLLNETSPSYGAVDTTSDSPPSNSDVPPTTRALLGDSKLRITLLSMAFLAFTDMSYEVLIPLIYTTSIPVGGLGLSPYQVGLILGTFGLANGVWNWAVLTKILKKLGPRKTLIVFYSFFLVHFVLLWILRDAAAYAGGVTPLVWALLIFQLFVSTAIVTAFNAIHLLIVTNAPPNALGSVNGLAQMVSSGTRGLAPIFASSLFSFSLESRIAGGHLVELVLMGITVIALSHSKEVHHIVSIFTLIPPVDESDITTAVILTMLLEATELLLQTQILPVQVVDMPNMNSEQWVEAPMFH</sequence>
<name>A0A1Q3EN24_LENED</name>
<evidence type="ECO:0000256" key="2">
    <source>
        <dbReference type="ARBA" id="ARBA00022448"/>
    </source>
</evidence>
<reference evidence="10 11" key="2">
    <citation type="submission" date="2017-02" db="EMBL/GenBank/DDBJ databases">
        <title>A genome survey and senescence transcriptome analysis in Lentinula edodes.</title>
        <authorList>
            <person name="Sakamoto Y."/>
            <person name="Nakade K."/>
            <person name="Sato S."/>
            <person name="Yoshida Y."/>
            <person name="Miyazaki K."/>
            <person name="Natsume S."/>
            <person name="Konno N."/>
        </authorList>
    </citation>
    <scope>NUCLEOTIDE SEQUENCE [LARGE SCALE GENOMIC DNA]</scope>
    <source>
        <strain evidence="10 11">NBRC 111202</strain>
    </source>
</reference>
<reference evidence="10 11" key="1">
    <citation type="submission" date="2016-08" db="EMBL/GenBank/DDBJ databases">
        <authorList>
            <consortium name="Lentinula edodes genome sequencing consortium"/>
            <person name="Sakamoto Y."/>
            <person name="Nakade K."/>
            <person name="Sato S."/>
            <person name="Yoshida Y."/>
            <person name="Miyazaki K."/>
            <person name="Natsume S."/>
            <person name="Konno N."/>
        </authorList>
    </citation>
    <scope>NUCLEOTIDE SEQUENCE [LARGE SCALE GENOMIC DNA]</scope>
    <source>
        <strain evidence="10 11">NBRC 111202</strain>
    </source>
</reference>
<comment type="caution">
    <text evidence="10">The sequence shown here is derived from an EMBL/GenBank/DDBJ whole genome shotgun (WGS) entry which is preliminary data.</text>
</comment>
<dbReference type="EMBL" id="BDGU01000666">
    <property type="protein sequence ID" value="GAW08581.1"/>
    <property type="molecule type" value="Genomic_DNA"/>
</dbReference>
<keyword evidence="11" id="KW-1185">Reference proteome</keyword>
<evidence type="ECO:0000256" key="4">
    <source>
        <dbReference type="ARBA" id="ARBA00022989"/>
    </source>
</evidence>
<dbReference type="Gene3D" id="1.20.1250.20">
    <property type="entry name" value="MFS general substrate transporter like domains"/>
    <property type="match status" value="1"/>
</dbReference>
<evidence type="ECO:0000256" key="8">
    <source>
        <dbReference type="SAM" id="SignalP"/>
    </source>
</evidence>
<keyword evidence="3 7" id="KW-0812">Transmembrane</keyword>
<evidence type="ECO:0000259" key="9">
    <source>
        <dbReference type="PROSITE" id="PS50850"/>
    </source>
</evidence>
<feature type="region of interest" description="Disordered" evidence="6">
    <location>
        <begin position="221"/>
        <end position="243"/>
    </location>
</feature>
<dbReference type="GO" id="GO:0022857">
    <property type="term" value="F:transmembrane transporter activity"/>
    <property type="evidence" value="ECO:0007669"/>
    <property type="project" value="InterPro"/>
</dbReference>
<dbReference type="PANTHER" id="PTHR23504:SF15">
    <property type="entry name" value="MAJOR FACILITATOR SUPERFAMILY (MFS) PROFILE DOMAIN-CONTAINING PROTEIN"/>
    <property type="match status" value="1"/>
</dbReference>
<feature type="chain" id="PRO_5012343074" evidence="8">
    <location>
        <begin position="18"/>
        <end position="512"/>
    </location>
</feature>
<evidence type="ECO:0000256" key="6">
    <source>
        <dbReference type="SAM" id="MobiDB-lite"/>
    </source>
</evidence>
<keyword evidence="5 7" id="KW-0472">Membrane</keyword>
<evidence type="ECO:0000256" key="1">
    <source>
        <dbReference type="ARBA" id="ARBA00004141"/>
    </source>
</evidence>
<dbReference type="PROSITE" id="PS00216">
    <property type="entry name" value="SUGAR_TRANSPORT_1"/>
    <property type="match status" value="1"/>
</dbReference>
<evidence type="ECO:0000313" key="11">
    <source>
        <dbReference type="Proteomes" id="UP000188533"/>
    </source>
</evidence>
<dbReference type="Pfam" id="PF07690">
    <property type="entry name" value="MFS_1"/>
    <property type="match status" value="1"/>
</dbReference>
<evidence type="ECO:0000256" key="5">
    <source>
        <dbReference type="ARBA" id="ARBA00023136"/>
    </source>
</evidence>
<dbReference type="PROSITE" id="PS50850">
    <property type="entry name" value="MFS"/>
    <property type="match status" value="1"/>
</dbReference>
<evidence type="ECO:0000256" key="3">
    <source>
        <dbReference type="ARBA" id="ARBA00022692"/>
    </source>
</evidence>
<comment type="subcellular location">
    <subcellularLocation>
        <location evidence="1">Membrane</location>
        <topology evidence="1">Multi-pass membrane protein</topology>
    </subcellularLocation>
</comment>
<feature type="transmembrane region" description="Helical" evidence="7">
    <location>
        <begin position="176"/>
        <end position="198"/>
    </location>
</feature>
<gene>
    <name evidence="10" type="ORF">LENED_010648</name>
</gene>
<feature type="transmembrane region" description="Helical" evidence="7">
    <location>
        <begin position="326"/>
        <end position="345"/>
    </location>
</feature>
<feature type="transmembrane region" description="Helical" evidence="7">
    <location>
        <begin position="75"/>
        <end position="100"/>
    </location>
</feature>
<evidence type="ECO:0000313" key="10">
    <source>
        <dbReference type="EMBL" id="GAW08581.1"/>
    </source>
</evidence>
<dbReference type="InterPro" id="IPR011701">
    <property type="entry name" value="MFS"/>
</dbReference>
<dbReference type="SUPFAM" id="SSF103473">
    <property type="entry name" value="MFS general substrate transporter"/>
    <property type="match status" value="1"/>
</dbReference>
<dbReference type="InterPro" id="IPR036259">
    <property type="entry name" value="MFS_trans_sf"/>
</dbReference>
<dbReference type="GO" id="GO:0016020">
    <property type="term" value="C:membrane"/>
    <property type="evidence" value="ECO:0007669"/>
    <property type="project" value="UniProtKB-SubCell"/>
</dbReference>
<dbReference type="AlphaFoldDB" id="A0A1Q3EN24"/>
<accession>A0A1Q3EN24</accession>
<feature type="compositionally biased region" description="Low complexity" evidence="6">
    <location>
        <begin position="228"/>
        <end position="243"/>
    </location>
</feature>
<dbReference type="InterPro" id="IPR020846">
    <property type="entry name" value="MFS_dom"/>
</dbReference>